<evidence type="ECO:0000259" key="2">
    <source>
        <dbReference type="Pfam" id="PF00296"/>
    </source>
</evidence>
<dbReference type="SUPFAM" id="SSF51679">
    <property type="entry name" value="Bacterial luciferase-like"/>
    <property type="match status" value="1"/>
</dbReference>
<dbReference type="InterPro" id="IPR019910">
    <property type="entry name" value="Lucif-like_OxRdtase_MSMEG_4879"/>
</dbReference>
<dbReference type="Gene3D" id="3.20.20.30">
    <property type="entry name" value="Luciferase-like domain"/>
    <property type="match status" value="1"/>
</dbReference>
<dbReference type="RefSeq" id="WP_344040772.1">
    <property type="nucleotide sequence ID" value="NZ_BAAAKE010000024.1"/>
</dbReference>
<evidence type="ECO:0000313" key="3">
    <source>
        <dbReference type="EMBL" id="MFC5056200.1"/>
    </source>
</evidence>
<dbReference type="PANTHER" id="PTHR43244">
    <property type="match status" value="1"/>
</dbReference>
<keyword evidence="1 3" id="KW-0560">Oxidoreductase</keyword>
<organism evidence="3 4">
    <name type="scientific">Saccharothrix xinjiangensis</name>
    <dbReference type="NCBI Taxonomy" id="204798"/>
    <lineage>
        <taxon>Bacteria</taxon>
        <taxon>Bacillati</taxon>
        <taxon>Actinomycetota</taxon>
        <taxon>Actinomycetes</taxon>
        <taxon>Pseudonocardiales</taxon>
        <taxon>Pseudonocardiaceae</taxon>
        <taxon>Saccharothrix</taxon>
    </lineage>
</organism>
<evidence type="ECO:0000313" key="4">
    <source>
        <dbReference type="Proteomes" id="UP001595833"/>
    </source>
</evidence>
<gene>
    <name evidence="3" type="ORF">ACFPFM_20885</name>
</gene>
<dbReference type="Proteomes" id="UP001595833">
    <property type="component" value="Unassembled WGS sequence"/>
</dbReference>
<dbReference type="InterPro" id="IPR050564">
    <property type="entry name" value="F420-G6PD/mer"/>
</dbReference>
<dbReference type="CDD" id="cd01097">
    <property type="entry name" value="Tetrahydromethanopterin_reductase"/>
    <property type="match status" value="1"/>
</dbReference>
<comment type="caution">
    <text evidence="3">The sequence shown here is derived from an EMBL/GenBank/DDBJ whole genome shotgun (WGS) entry which is preliminary data.</text>
</comment>
<protein>
    <submittedName>
        <fullName evidence="3">TIGR03564 family F420-dependent LLM class oxidoreductase</fullName>
        <ecNumber evidence="3">1.-.-.-</ecNumber>
    </submittedName>
</protein>
<dbReference type="NCBIfam" id="TIGR03564">
    <property type="entry name" value="F420_MSMEG_4879"/>
    <property type="match status" value="1"/>
</dbReference>
<feature type="domain" description="Luciferase-like" evidence="2">
    <location>
        <begin position="1"/>
        <end position="276"/>
    </location>
</feature>
<dbReference type="EMBL" id="JBHSJB010000018">
    <property type="protein sequence ID" value="MFC5056200.1"/>
    <property type="molecule type" value="Genomic_DNA"/>
</dbReference>
<sequence>MDIGVVLPAVPAAANLVDEVVADAGRAAELGLRSVWFPQVFDYDAIALAALVGREVPGLEVGTSVVPIYGRHPLPVAAAAQTAQAATRGRFTLGVGLGAKSFVEPVYGVPHERPAAHLREYLTVLREVLATGSVDFAGEALTARTPVPAALPGAGPVPLLVAAMAPLALRVAGELADGILPFLAGPRALADHVVPELRRAAPGDPRVVAAVPVVVTDDVERARAEAVAALSFYDGIPSYRRVVELEGVASAADLAVIGDEDAVAAQLRRYVDAGATSVVATQTALAGDEDRLRTWRFLGELAQEGDDFVERGAR</sequence>
<dbReference type="InterPro" id="IPR011251">
    <property type="entry name" value="Luciferase-like_dom"/>
</dbReference>
<accession>A0ABV9Y3T6</accession>
<reference evidence="4" key="1">
    <citation type="journal article" date="2019" name="Int. J. Syst. Evol. Microbiol.">
        <title>The Global Catalogue of Microorganisms (GCM) 10K type strain sequencing project: providing services to taxonomists for standard genome sequencing and annotation.</title>
        <authorList>
            <consortium name="The Broad Institute Genomics Platform"/>
            <consortium name="The Broad Institute Genome Sequencing Center for Infectious Disease"/>
            <person name="Wu L."/>
            <person name="Ma J."/>
        </authorList>
    </citation>
    <scope>NUCLEOTIDE SEQUENCE [LARGE SCALE GENOMIC DNA]</scope>
    <source>
        <strain evidence="4">KCTC 12848</strain>
    </source>
</reference>
<dbReference type="PANTHER" id="PTHR43244:SF1">
    <property type="entry name" value="5,10-METHYLENETETRAHYDROMETHANOPTERIN REDUCTASE"/>
    <property type="match status" value="1"/>
</dbReference>
<name>A0ABV9Y3T6_9PSEU</name>
<keyword evidence="4" id="KW-1185">Reference proteome</keyword>
<dbReference type="GO" id="GO:0016491">
    <property type="term" value="F:oxidoreductase activity"/>
    <property type="evidence" value="ECO:0007669"/>
    <property type="project" value="UniProtKB-KW"/>
</dbReference>
<dbReference type="EC" id="1.-.-.-" evidence="3"/>
<proteinExistence type="predicted"/>
<evidence type="ECO:0000256" key="1">
    <source>
        <dbReference type="ARBA" id="ARBA00023002"/>
    </source>
</evidence>
<dbReference type="Pfam" id="PF00296">
    <property type="entry name" value="Bac_luciferase"/>
    <property type="match status" value="1"/>
</dbReference>
<dbReference type="InterPro" id="IPR036661">
    <property type="entry name" value="Luciferase-like_sf"/>
</dbReference>